<keyword evidence="2" id="KW-1185">Reference proteome</keyword>
<evidence type="ECO:0000313" key="1">
    <source>
        <dbReference type="EMBL" id="MCI53502.1"/>
    </source>
</evidence>
<feature type="non-terminal residue" evidence="1">
    <location>
        <position position="1"/>
    </location>
</feature>
<organism evidence="1 2">
    <name type="scientific">Trifolium medium</name>
    <dbReference type="NCBI Taxonomy" id="97028"/>
    <lineage>
        <taxon>Eukaryota</taxon>
        <taxon>Viridiplantae</taxon>
        <taxon>Streptophyta</taxon>
        <taxon>Embryophyta</taxon>
        <taxon>Tracheophyta</taxon>
        <taxon>Spermatophyta</taxon>
        <taxon>Magnoliopsida</taxon>
        <taxon>eudicotyledons</taxon>
        <taxon>Gunneridae</taxon>
        <taxon>Pentapetalae</taxon>
        <taxon>rosids</taxon>
        <taxon>fabids</taxon>
        <taxon>Fabales</taxon>
        <taxon>Fabaceae</taxon>
        <taxon>Papilionoideae</taxon>
        <taxon>50 kb inversion clade</taxon>
        <taxon>NPAAA clade</taxon>
        <taxon>Hologalegina</taxon>
        <taxon>IRL clade</taxon>
        <taxon>Trifolieae</taxon>
        <taxon>Trifolium</taxon>
    </lineage>
</organism>
<comment type="caution">
    <text evidence="1">The sequence shown here is derived from an EMBL/GenBank/DDBJ whole genome shotgun (WGS) entry which is preliminary data.</text>
</comment>
<name>A0A392SYF3_9FABA</name>
<accession>A0A392SYF3</accession>
<reference evidence="1 2" key="1">
    <citation type="journal article" date="2018" name="Front. Plant Sci.">
        <title>Red Clover (Trifolium pratense) and Zigzag Clover (T. medium) - A Picture of Genomic Similarities and Differences.</title>
        <authorList>
            <person name="Dluhosova J."/>
            <person name="Istvanek J."/>
            <person name="Nedelnik J."/>
            <person name="Repkova J."/>
        </authorList>
    </citation>
    <scope>NUCLEOTIDE SEQUENCE [LARGE SCALE GENOMIC DNA]</scope>
    <source>
        <strain evidence="2">cv. 10/8</strain>
        <tissue evidence="1">Leaf</tissue>
    </source>
</reference>
<evidence type="ECO:0000313" key="2">
    <source>
        <dbReference type="Proteomes" id="UP000265520"/>
    </source>
</evidence>
<dbReference type="AlphaFoldDB" id="A0A392SYF3"/>
<dbReference type="EMBL" id="LXQA010464167">
    <property type="protein sequence ID" value="MCI53502.1"/>
    <property type="molecule type" value="Genomic_DNA"/>
</dbReference>
<dbReference type="Proteomes" id="UP000265520">
    <property type="component" value="Unassembled WGS sequence"/>
</dbReference>
<proteinExistence type="predicted"/>
<protein>
    <submittedName>
        <fullName evidence="1">Uncharacterized protein</fullName>
    </submittedName>
</protein>
<sequence length="34" mass="3814">LEGDITEIRSTLVDVQKAVKESRESCRDDGEMFG</sequence>